<dbReference type="PANTHER" id="PTHR30589">
    <property type="entry name" value="PROLIPOPROTEIN DIACYLGLYCERYL TRANSFERASE"/>
    <property type="match status" value="1"/>
</dbReference>
<comment type="subcellular location">
    <subcellularLocation>
        <location evidence="7">Cell membrane</location>
        <topology evidence="7">Multi-pass membrane protein</topology>
    </subcellularLocation>
</comment>
<organism evidence="8 9">
    <name type="scientific">Blastochloris viridis</name>
    <name type="common">Rhodopseudomonas viridis</name>
    <dbReference type="NCBI Taxonomy" id="1079"/>
    <lineage>
        <taxon>Bacteria</taxon>
        <taxon>Pseudomonadati</taxon>
        <taxon>Pseudomonadota</taxon>
        <taxon>Alphaproteobacteria</taxon>
        <taxon>Hyphomicrobiales</taxon>
        <taxon>Blastochloridaceae</taxon>
        <taxon>Blastochloris</taxon>
    </lineage>
</organism>
<feature type="transmembrane region" description="Helical" evidence="7">
    <location>
        <begin position="176"/>
        <end position="194"/>
    </location>
</feature>
<dbReference type="EC" id="2.5.1.145" evidence="7"/>
<evidence type="ECO:0000313" key="8">
    <source>
        <dbReference type="EMBL" id="TKW60967.1"/>
    </source>
</evidence>
<feature type="transmembrane region" description="Helical" evidence="7">
    <location>
        <begin position="16"/>
        <end position="35"/>
    </location>
</feature>
<evidence type="ECO:0000256" key="1">
    <source>
        <dbReference type="ARBA" id="ARBA00007150"/>
    </source>
</evidence>
<comment type="function">
    <text evidence="7">Catalyzes the transfer of the diacylglyceryl group from phosphatidylglycerol to the sulfhydryl group of the N-terminal cysteine of a prolipoprotein, the first step in the formation of mature lipoproteins.</text>
</comment>
<keyword evidence="6 7" id="KW-0472">Membrane</keyword>
<comment type="catalytic activity">
    <reaction evidence="7">
        <text>L-cysteinyl-[prolipoprotein] + a 1,2-diacyl-sn-glycero-3-phospho-(1'-sn-glycerol) = an S-1,2-diacyl-sn-glyceryl-L-cysteinyl-[prolipoprotein] + sn-glycerol 1-phosphate + H(+)</text>
        <dbReference type="Rhea" id="RHEA:56712"/>
        <dbReference type="Rhea" id="RHEA-COMP:14679"/>
        <dbReference type="Rhea" id="RHEA-COMP:14680"/>
        <dbReference type="ChEBI" id="CHEBI:15378"/>
        <dbReference type="ChEBI" id="CHEBI:29950"/>
        <dbReference type="ChEBI" id="CHEBI:57685"/>
        <dbReference type="ChEBI" id="CHEBI:64716"/>
        <dbReference type="ChEBI" id="CHEBI:140658"/>
        <dbReference type="EC" id="2.5.1.145"/>
    </reaction>
</comment>
<evidence type="ECO:0000256" key="7">
    <source>
        <dbReference type="HAMAP-Rule" id="MF_01147"/>
    </source>
</evidence>
<dbReference type="NCBIfam" id="TIGR00544">
    <property type="entry name" value="lgt"/>
    <property type="match status" value="1"/>
</dbReference>
<evidence type="ECO:0000256" key="3">
    <source>
        <dbReference type="ARBA" id="ARBA00022679"/>
    </source>
</evidence>
<feature type="transmembrane region" description="Helical" evidence="7">
    <location>
        <begin position="96"/>
        <end position="114"/>
    </location>
</feature>
<gene>
    <name evidence="7" type="primary">lgt</name>
    <name evidence="8" type="ORF">DI628_05965</name>
</gene>
<name>A0A6N4RAB1_BLAVI</name>
<feature type="binding site" evidence="7">
    <location>
        <position position="139"/>
    </location>
    <ligand>
        <name>a 1,2-diacyl-sn-glycero-3-phospho-(1'-sn-glycerol)</name>
        <dbReference type="ChEBI" id="CHEBI:64716"/>
    </ligand>
</feature>
<reference evidence="8 9" key="1">
    <citation type="journal article" date="2017" name="Nat. Commun.">
        <title>In situ click chemistry generation of cyclooxygenase-2 inhibitors.</title>
        <authorList>
            <person name="Bhardwaj A."/>
            <person name="Kaur J."/>
            <person name="Wuest M."/>
            <person name="Wuest F."/>
        </authorList>
    </citation>
    <scope>NUCLEOTIDE SEQUENCE [LARGE SCALE GENOMIC DNA]</scope>
    <source>
        <strain evidence="8">S2_018_000_R2_106</strain>
    </source>
</reference>
<dbReference type="EMBL" id="VAFM01000002">
    <property type="protein sequence ID" value="TKW60967.1"/>
    <property type="molecule type" value="Genomic_DNA"/>
</dbReference>
<protein>
    <recommendedName>
        <fullName evidence="7">Phosphatidylglycerol--prolipoprotein diacylglyceryl transferase</fullName>
        <ecNumber evidence="7">2.5.1.145</ecNumber>
    </recommendedName>
</protein>
<dbReference type="Pfam" id="PF01790">
    <property type="entry name" value="LGT"/>
    <property type="match status" value="1"/>
</dbReference>
<feature type="transmembrane region" description="Helical" evidence="7">
    <location>
        <begin position="230"/>
        <end position="253"/>
    </location>
</feature>
<dbReference type="Proteomes" id="UP000320948">
    <property type="component" value="Unassembled WGS sequence"/>
</dbReference>
<feature type="transmembrane region" description="Helical" evidence="7">
    <location>
        <begin position="56"/>
        <end position="76"/>
    </location>
</feature>
<accession>A0A6N4RAB1</accession>
<dbReference type="GO" id="GO:0008961">
    <property type="term" value="F:phosphatidylglycerol-prolipoprotein diacylglyceryl transferase activity"/>
    <property type="evidence" value="ECO:0007669"/>
    <property type="project" value="UniProtKB-UniRule"/>
</dbReference>
<feature type="transmembrane region" description="Helical" evidence="7">
    <location>
        <begin position="201"/>
        <end position="218"/>
    </location>
</feature>
<proteinExistence type="inferred from homology"/>
<comment type="similarity">
    <text evidence="1 7">Belongs to the Lgt family.</text>
</comment>
<evidence type="ECO:0000256" key="5">
    <source>
        <dbReference type="ARBA" id="ARBA00022989"/>
    </source>
</evidence>
<dbReference type="InterPro" id="IPR001640">
    <property type="entry name" value="Lgt"/>
</dbReference>
<dbReference type="GO" id="GO:0005886">
    <property type="term" value="C:plasma membrane"/>
    <property type="evidence" value="ECO:0007669"/>
    <property type="project" value="UniProtKB-SubCell"/>
</dbReference>
<comment type="pathway">
    <text evidence="7">Protein modification; lipoprotein biosynthesis (diacylglyceryl transfer).</text>
</comment>
<dbReference type="AlphaFoldDB" id="A0A6N4RAB1"/>
<keyword evidence="5 7" id="KW-1133">Transmembrane helix</keyword>
<dbReference type="HAMAP" id="MF_01147">
    <property type="entry name" value="Lgt"/>
    <property type="match status" value="1"/>
</dbReference>
<evidence type="ECO:0000313" key="9">
    <source>
        <dbReference type="Proteomes" id="UP000320948"/>
    </source>
</evidence>
<keyword evidence="4 7" id="KW-0812">Transmembrane</keyword>
<sequence>MLFPQFNPIALQLGPIAIHWYGIAYVAAFLLGLSFTKYLVKKHPAGGITPEKIESLFTYVILGVILGGRLGYVLFYNLPHYLQFPLDILKVWQGGMSFHGGLLGVIVALAWFAWKHQVNLIDLGDRVAPAVPIGLFLGRLANFINGELVGRVTSPNLPWSMVFPHVDLYPRHPSQLYQAGLEGLVLFTLLFFATRKRIVRYQPIGIFFTGYALARILAEVFRTPEIVHNLGILQLTQGQVLSLPMLMLGLYFLHLSSKAPVQK</sequence>
<dbReference type="PANTHER" id="PTHR30589:SF0">
    <property type="entry name" value="PHOSPHATIDYLGLYCEROL--PROLIPOPROTEIN DIACYLGLYCERYL TRANSFERASE"/>
    <property type="match status" value="1"/>
</dbReference>
<evidence type="ECO:0000256" key="4">
    <source>
        <dbReference type="ARBA" id="ARBA00022692"/>
    </source>
</evidence>
<dbReference type="UniPathway" id="UPA00664"/>
<keyword evidence="3 7" id="KW-0808">Transferase</keyword>
<dbReference type="GO" id="GO:0042158">
    <property type="term" value="P:lipoprotein biosynthetic process"/>
    <property type="evidence" value="ECO:0007669"/>
    <property type="project" value="UniProtKB-UniRule"/>
</dbReference>
<dbReference type="PROSITE" id="PS01311">
    <property type="entry name" value="LGT"/>
    <property type="match status" value="1"/>
</dbReference>
<evidence type="ECO:0000256" key="6">
    <source>
        <dbReference type="ARBA" id="ARBA00023136"/>
    </source>
</evidence>
<evidence type="ECO:0000256" key="2">
    <source>
        <dbReference type="ARBA" id="ARBA00022475"/>
    </source>
</evidence>
<keyword evidence="2 7" id="KW-1003">Cell membrane</keyword>
<comment type="caution">
    <text evidence="8">The sequence shown here is derived from an EMBL/GenBank/DDBJ whole genome shotgun (WGS) entry which is preliminary data.</text>
</comment>
<keyword evidence="8" id="KW-0449">Lipoprotein</keyword>
<feature type="transmembrane region" description="Helical" evidence="7">
    <location>
        <begin position="126"/>
        <end position="144"/>
    </location>
</feature>